<dbReference type="PANTHER" id="PTHR21248:SF12">
    <property type="entry name" value="CARDIOLIPIN SYNTHASE C"/>
    <property type="match status" value="1"/>
</dbReference>
<feature type="region of interest" description="Disordered" evidence="1">
    <location>
        <begin position="286"/>
        <end position="329"/>
    </location>
</feature>
<proteinExistence type="predicted"/>
<dbReference type="EMBL" id="JASZYV010000005">
    <property type="protein sequence ID" value="MDM0047085.1"/>
    <property type="molecule type" value="Genomic_DNA"/>
</dbReference>
<evidence type="ECO:0000259" key="2">
    <source>
        <dbReference type="PROSITE" id="PS50035"/>
    </source>
</evidence>
<dbReference type="CDD" id="cd09113">
    <property type="entry name" value="PLDc_ymdC_like_2"/>
    <property type="match status" value="1"/>
</dbReference>
<dbReference type="Proteomes" id="UP001174908">
    <property type="component" value="Unassembled WGS sequence"/>
</dbReference>
<sequence length="546" mass="59585">MPPSSGSPLVELTDRLRPKESATGSSGFLLLEGPQAAYGARLALIDAARQTLDLQYYAIHVDASTGRLVRGLRAAARRGVRVRILLDDLHSTGRDALIMRLAFENNIEVRMFNPVPGGRRSMASRLFGALEDPDQMQQRMHNKLFVADNAMAVTGGRNLGDAYFGNSDDANFVDVDVLAAGPVVASLSKSFDAYWNDERAYPAQSLISPKELEQIRDEARKESEQRKDERPAPGQGPTPESTAPADLQEREREAEARSERRRRAWDEQAMDLRTVKLSWAPAAVLADPPEKIGSDKETETAQPKPDLSQPDASRVAKPGAAVKASQAPGQVQDEVGVVDSLLHLFRQARRELVIVSPYFVPGQDMLDALADARKRGVRVRLLTNSLASNDAVAAHAGYVRHRDALLNMGVELFELRSEGSSGLGAFGSSGTGSSGASRSMLHSKVLTLDGQWLVIGSMNLDLRSQLQNTELALLIHSPDLAKDLNERFGTTAKRSAWHLEKDEQGQLVWHAPEGSGLPDARTEPDTTLGQRVMMHLLGPLAPQRLL</sequence>
<feature type="compositionally biased region" description="Basic and acidic residues" evidence="1">
    <location>
        <begin position="217"/>
        <end position="231"/>
    </location>
</feature>
<name>A0ABT7NGK0_9BURK</name>
<evidence type="ECO:0000256" key="1">
    <source>
        <dbReference type="SAM" id="MobiDB-lite"/>
    </source>
</evidence>
<dbReference type="SMART" id="SM00155">
    <property type="entry name" value="PLDc"/>
    <property type="match status" value="2"/>
</dbReference>
<feature type="region of interest" description="Disordered" evidence="1">
    <location>
        <begin position="217"/>
        <end position="263"/>
    </location>
</feature>
<feature type="compositionally biased region" description="Basic and acidic residues" evidence="1">
    <location>
        <begin position="288"/>
        <end position="299"/>
    </location>
</feature>
<dbReference type="CDD" id="cd09111">
    <property type="entry name" value="PLDc_ymdC_like_1"/>
    <property type="match status" value="1"/>
</dbReference>
<feature type="domain" description="PLD phosphodiesterase" evidence="2">
    <location>
        <begin position="437"/>
        <end position="464"/>
    </location>
</feature>
<dbReference type="PROSITE" id="PS50035">
    <property type="entry name" value="PLD"/>
    <property type="match status" value="2"/>
</dbReference>
<reference evidence="3" key="1">
    <citation type="submission" date="2023-06" db="EMBL/GenBank/DDBJ databases">
        <authorList>
            <person name="Jiang Y."/>
            <person name="Liu Q."/>
        </authorList>
    </citation>
    <scope>NUCLEOTIDE SEQUENCE</scope>
    <source>
        <strain evidence="3">CGMCC 1.12089</strain>
    </source>
</reference>
<protein>
    <submittedName>
        <fullName evidence="3">Phospholipase D family protein</fullName>
    </submittedName>
</protein>
<dbReference type="Gene3D" id="3.30.870.10">
    <property type="entry name" value="Endonuclease Chain A"/>
    <property type="match status" value="2"/>
</dbReference>
<organism evidence="3 4">
    <name type="scientific">Variovorax dokdonensis</name>
    <dbReference type="NCBI Taxonomy" id="344883"/>
    <lineage>
        <taxon>Bacteria</taxon>
        <taxon>Pseudomonadati</taxon>
        <taxon>Pseudomonadota</taxon>
        <taxon>Betaproteobacteria</taxon>
        <taxon>Burkholderiales</taxon>
        <taxon>Comamonadaceae</taxon>
        <taxon>Variovorax</taxon>
    </lineage>
</organism>
<evidence type="ECO:0000313" key="3">
    <source>
        <dbReference type="EMBL" id="MDM0047085.1"/>
    </source>
</evidence>
<dbReference type="PANTHER" id="PTHR21248">
    <property type="entry name" value="CARDIOLIPIN SYNTHASE"/>
    <property type="match status" value="1"/>
</dbReference>
<dbReference type="Pfam" id="PF13091">
    <property type="entry name" value="PLDc_2"/>
    <property type="match status" value="2"/>
</dbReference>
<accession>A0ABT7NGK0</accession>
<feature type="compositionally biased region" description="Basic and acidic residues" evidence="1">
    <location>
        <begin position="247"/>
        <end position="258"/>
    </location>
</feature>
<evidence type="ECO:0000313" key="4">
    <source>
        <dbReference type="Proteomes" id="UP001174908"/>
    </source>
</evidence>
<dbReference type="SUPFAM" id="SSF56024">
    <property type="entry name" value="Phospholipase D/nuclease"/>
    <property type="match status" value="2"/>
</dbReference>
<dbReference type="InterPro" id="IPR025202">
    <property type="entry name" value="PLD-like_dom"/>
</dbReference>
<comment type="caution">
    <text evidence="3">The sequence shown here is derived from an EMBL/GenBank/DDBJ whole genome shotgun (WGS) entry which is preliminary data.</text>
</comment>
<feature type="domain" description="PLD phosphodiesterase" evidence="2">
    <location>
        <begin position="136"/>
        <end position="163"/>
    </location>
</feature>
<dbReference type="InterPro" id="IPR001736">
    <property type="entry name" value="PLipase_D/transphosphatidylase"/>
</dbReference>
<keyword evidence="4" id="KW-1185">Reference proteome</keyword>
<gene>
    <name evidence="3" type="ORF">QTH91_21515</name>
</gene>